<accession>A0A8J3CC38</accession>
<keyword evidence="2" id="KW-1185">Reference proteome</keyword>
<proteinExistence type="predicted"/>
<gene>
    <name evidence="1" type="ORF">GCM10012275_15850</name>
</gene>
<sequence>MDVVNQGFSVPTAGPLYEKPTHYYRGSRIMLASYEADTAKVAAYLPDGVTPLDDPVRITAWGAEFPFTTYGPYRESFLFVRVQFQGQPYVYNPLIWVTSDAAMAAGREVWGFPKELADIRVSFEQNQMITTTERPTGRRIMTLSTTVDRPADPGELDNFPVLLLRKIPNSRAGAPPSVCELTRTEPQFIPHTTASGAPDLWAGRASLTMDSRSEVDPLHAFAPTRILGGFYGTFDMTLPYGEPIHDYLAAAE</sequence>
<comment type="caution">
    <text evidence="1">The sequence shown here is derived from an EMBL/GenBank/DDBJ whole genome shotgun (WGS) entry which is preliminary data.</text>
</comment>
<evidence type="ECO:0000313" key="1">
    <source>
        <dbReference type="EMBL" id="GGM45621.1"/>
    </source>
</evidence>
<name>A0A8J3CC38_9PSEU</name>
<reference evidence="1" key="2">
    <citation type="submission" date="2020-09" db="EMBL/GenBank/DDBJ databases">
        <authorList>
            <person name="Sun Q."/>
            <person name="Zhou Y."/>
        </authorList>
    </citation>
    <scope>NUCLEOTIDE SEQUENCE</scope>
    <source>
        <strain evidence="1">CGMCC 4.5737</strain>
    </source>
</reference>
<dbReference type="InterPro" id="IPR023375">
    <property type="entry name" value="ADC_dom_sf"/>
</dbReference>
<reference evidence="1" key="1">
    <citation type="journal article" date="2014" name="Int. J. Syst. Evol. Microbiol.">
        <title>Complete genome sequence of Corynebacterium casei LMG S-19264T (=DSM 44701T), isolated from a smear-ripened cheese.</title>
        <authorList>
            <consortium name="US DOE Joint Genome Institute (JGI-PGF)"/>
            <person name="Walter F."/>
            <person name="Albersmeier A."/>
            <person name="Kalinowski J."/>
            <person name="Ruckert C."/>
        </authorList>
    </citation>
    <scope>NUCLEOTIDE SEQUENCE</scope>
    <source>
        <strain evidence="1">CGMCC 4.5737</strain>
    </source>
</reference>
<dbReference type="AlphaFoldDB" id="A0A8J3CC38"/>
<dbReference type="EMBL" id="BMMK01000005">
    <property type="protein sequence ID" value="GGM45621.1"/>
    <property type="molecule type" value="Genomic_DNA"/>
</dbReference>
<dbReference type="GO" id="GO:0016829">
    <property type="term" value="F:lyase activity"/>
    <property type="evidence" value="ECO:0007669"/>
    <property type="project" value="InterPro"/>
</dbReference>
<dbReference type="RefSeq" id="WP_189055448.1">
    <property type="nucleotide sequence ID" value="NZ_BMMK01000005.1"/>
</dbReference>
<dbReference type="InterPro" id="IPR010451">
    <property type="entry name" value="Acetoacetate_decarboxylase"/>
</dbReference>
<protein>
    <recommendedName>
        <fullName evidence="3">Acetoacetate decarboxylase</fullName>
    </recommendedName>
</protein>
<dbReference type="Proteomes" id="UP000637578">
    <property type="component" value="Unassembled WGS sequence"/>
</dbReference>
<dbReference type="Pfam" id="PF06314">
    <property type="entry name" value="ADC"/>
    <property type="match status" value="1"/>
</dbReference>
<dbReference type="Gene3D" id="2.40.400.10">
    <property type="entry name" value="Acetoacetate decarboxylase-like"/>
    <property type="match status" value="1"/>
</dbReference>
<organism evidence="1 2">
    <name type="scientific">Longimycelium tulufanense</name>
    <dbReference type="NCBI Taxonomy" id="907463"/>
    <lineage>
        <taxon>Bacteria</taxon>
        <taxon>Bacillati</taxon>
        <taxon>Actinomycetota</taxon>
        <taxon>Actinomycetes</taxon>
        <taxon>Pseudonocardiales</taxon>
        <taxon>Pseudonocardiaceae</taxon>
        <taxon>Longimycelium</taxon>
    </lineage>
</organism>
<evidence type="ECO:0008006" key="3">
    <source>
        <dbReference type="Google" id="ProtNLM"/>
    </source>
</evidence>
<evidence type="ECO:0000313" key="2">
    <source>
        <dbReference type="Proteomes" id="UP000637578"/>
    </source>
</evidence>
<dbReference type="SUPFAM" id="SSF160104">
    <property type="entry name" value="Acetoacetate decarboxylase-like"/>
    <property type="match status" value="1"/>
</dbReference>